<feature type="domain" description="Secretion system C-terminal sorting" evidence="2">
    <location>
        <begin position="1137"/>
        <end position="1211"/>
    </location>
</feature>
<name>A0ABV1RR59_9BACT</name>
<dbReference type="InterPro" id="IPR052918">
    <property type="entry name" value="Motility_Chemotaxis_Reg"/>
</dbReference>
<dbReference type="PANTHER" id="PTHR35580">
    <property type="entry name" value="CELL SURFACE GLYCOPROTEIN (S-LAYER PROTEIN)-LIKE PROTEIN"/>
    <property type="match status" value="1"/>
</dbReference>
<dbReference type="InterPro" id="IPR015943">
    <property type="entry name" value="WD40/YVTN_repeat-like_dom_sf"/>
</dbReference>
<dbReference type="PANTHER" id="PTHR35580:SF1">
    <property type="entry name" value="PHYTASE-LIKE DOMAIN-CONTAINING PROTEIN"/>
    <property type="match status" value="1"/>
</dbReference>
<evidence type="ECO:0000313" key="3">
    <source>
        <dbReference type="EMBL" id="MER2996876.1"/>
    </source>
</evidence>
<accession>A0ABV1RR59</accession>
<dbReference type="Gene3D" id="2.130.10.10">
    <property type="entry name" value="YVTN repeat-like/Quinoprotein amine dehydrogenase"/>
    <property type="match status" value="3"/>
</dbReference>
<dbReference type="InterPro" id="IPR011047">
    <property type="entry name" value="Quinoprotein_ADH-like_sf"/>
</dbReference>
<dbReference type="SUPFAM" id="SSF50998">
    <property type="entry name" value="Quinoprotein alcohol dehydrogenase-like"/>
    <property type="match status" value="3"/>
</dbReference>
<evidence type="ECO:0000259" key="1">
    <source>
        <dbReference type="Pfam" id="PF13360"/>
    </source>
</evidence>
<evidence type="ECO:0000313" key="4">
    <source>
        <dbReference type="Proteomes" id="UP001476807"/>
    </source>
</evidence>
<dbReference type="InterPro" id="IPR026444">
    <property type="entry name" value="Secre_tail"/>
</dbReference>
<keyword evidence="4" id="KW-1185">Reference proteome</keyword>
<protein>
    <submittedName>
        <fullName evidence="3">PQQ-binding-like beta-propeller repeat protein</fullName>
    </submittedName>
</protein>
<reference evidence="3 4" key="1">
    <citation type="submission" date="2024-06" db="EMBL/GenBank/DDBJ databases">
        <title>Pontibacter populi HYL7-15.</title>
        <authorList>
            <person name="Kim M.K."/>
        </authorList>
    </citation>
    <scope>NUCLEOTIDE SEQUENCE [LARGE SCALE GENOMIC DNA]</scope>
    <source>
        <strain evidence="3 4">HYL7-15</strain>
    </source>
</reference>
<dbReference type="Proteomes" id="UP001476807">
    <property type="component" value="Unassembled WGS sequence"/>
</dbReference>
<feature type="domain" description="Pyrrolo-quinoline quinone repeat" evidence="1">
    <location>
        <begin position="557"/>
        <end position="722"/>
    </location>
</feature>
<sequence length="1216" mass="132923">MKTILLIRKRSSQLRHILLSLLLLTFIYPASVFAQDVKEEWARRYKGEVLDANTTVHLAVDKDGNSYVTGNSSTSGGRYTHIVTAKYSPEGEELWAVRYFSGFTAEVNDIAVDANGDVYIVGSDDHYLLSRGDDMVIKYDGKNGAQLWRTLNLIRGNSRGSKILVDNMGGVFVVGHTSISIIRYSLIKLNTSDGSVVWSNYLTRTGSAENPSNNLLKFFDFELDEAGDVYVTGMFRESALATIQEIVTLKYHGGNGETIWVQNYDGTKFRDVTGLAVDDSGGVFISGSTMGSAEGFLIKYQASDGEQLWNRPIPKNDFLILANNNIAIDNEGGVYSGGAIDGVNYVIRYSAETGATEWQTAFEGTIRKLVTAKAGVVYAAGSSSSAEYLISKYEAVTGKLLWQHLSENDSNYYTDEITDIRISSSGIHIVGLGATADDRLKMFVAKHQPSNGAQLWKNRIQGLQTRDEPTGFKTDQEGNIYVAGRSVTPEVKGVTSNTFVSIIKYSSTGEELWSLNSNTIISSSPTEDNNFVVDNAGGVFLVGTTFDSSTGRIAFLIEKYSAADGSKLWENTYSEEGYSAMDAAIAADNAGGVYITGTKGLNGSQFITTIKYNAATGAQEWIAENEKGIAADIVETNAIVYVAGTTFKMPSGPGQPDQDFLILKYNASDGSLDWKSSYNSGNIDISRKIAVDEENDVYVLGPSGGSYGTVKFDAQTGKQIWVAQDVEPIDEVAIATDDNGGIYLTGSSGGNFVTAKYSASDGKQLWQSEYDVEYRSIGRDITVDNLGGVYAVGAVVQTGAGAESFVTRKYDATDGNAVWTIVKPVGPNDLANVITLDKDRNVIISGSVRNQNPADSDFLTIKYNQKSELPCFDPLQVQLSLPPHAVRVGEQVRTTADFGDYVPGEAHNIRWEWGDQGVPTIAYFSAGDSHITGEHTYIQAGIYRVGLDFSESCLLAENDDYKEWLVIYDPNASSVTGGGQLLSLQTAFPWMNQQLNAQFSFNVKYNQNRNTTPQGQTQLNLRDQGVFRSNTIDWLVVRGNQALWQGTGTLNGQGNYGFVASVWDGRGTGADDAADELRIRIWDKNAGNAIVYDNFETAGDIYDMTNPTSRIVRGQIIIHPLATASKIASKQETLYNYPNTFRDKTTVTFTADKSDTYRLEVYDMRGKLVKQLWQGETEEGQSYSVELDGTAWPKGIYVARLVSSTGSQTIKMLLEK</sequence>
<dbReference type="Pfam" id="PF13360">
    <property type="entry name" value="PQQ_2"/>
    <property type="match status" value="2"/>
</dbReference>
<evidence type="ECO:0000259" key="2">
    <source>
        <dbReference type="Pfam" id="PF18962"/>
    </source>
</evidence>
<dbReference type="Pfam" id="PF18962">
    <property type="entry name" value="Por_Secre_tail"/>
    <property type="match status" value="1"/>
</dbReference>
<dbReference type="RefSeq" id="WP_350411210.1">
    <property type="nucleotide sequence ID" value="NZ_JBEOKT010000003.1"/>
</dbReference>
<feature type="domain" description="Pyrrolo-quinoline quinone repeat" evidence="1">
    <location>
        <begin position="87"/>
        <end position="335"/>
    </location>
</feature>
<dbReference type="InterPro" id="IPR002372">
    <property type="entry name" value="PQQ_rpt_dom"/>
</dbReference>
<proteinExistence type="predicted"/>
<organism evidence="3 4">
    <name type="scientific">Pontibacter populi</name>
    <dbReference type="NCBI Taxonomy" id="890055"/>
    <lineage>
        <taxon>Bacteria</taxon>
        <taxon>Pseudomonadati</taxon>
        <taxon>Bacteroidota</taxon>
        <taxon>Cytophagia</taxon>
        <taxon>Cytophagales</taxon>
        <taxon>Hymenobacteraceae</taxon>
        <taxon>Pontibacter</taxon>
    </lineage>
</organism>
<comment type="caution">
    <text evidence="3">The sequence shown here is derived from an EMBL/GenBank/DDBJ whole genome shotgun (WGS) entry which is preliminary data.</text>
</comment>
<gene>
    <name evidence="3" type="ORF">ABS362_04925</name>
</gene>
<dbReference type="EMBL" id="JBEOKT010000003">
    <property type="protein sequence ID" value="MER2996876.1"/>
    <property type="molecule type" value="Genomic_DNA"/>
</dbReference>
<dbReference type="NCBIfam" id="TIGR04183">
    <property type="entry name" value="Por_Secre_tail"/>
    <property type="match status" value="1"/>
</dbReference>